<gene>
    <name evidence="6" type="ORF">D6851_03365</name>
</gene>
<dbReference type="EMBL" id="RAPF01000001">
    <property type="protein sequence ID" value="RKF23511.1"/>
    <property type="molecule type" value="Genomic_DNA"/>
</dbReference>
<feature type="transmembrane region" description="Helical" evidence="5">
    <location>
        <begin position="205"/>
        <end position="229"/>
    </location>
</feature>
<dbReference type="Proteomes" id="UP000284395">
    <property type="component" value="Unassembled WGS sequence"/>
</dbReference>
<proteinExistence type="predicted"/>
<keyword evidence="7" id="KW-1185">Reference proteome</keyword>
<dbReference type="RefSeq" id="WP_120323416.1">
    <property type="nucleotide sequence ID" value="NZ_RAPF01000001.1"/>
</dbReference>
<comment type="subcellular location">
    <subcellularLocation>
        <location evidence="1">Membrane</location>
        <topology evidence="1">Multi-pass membrane protein</topology>
    </subcellularLocation>
</comment>
<reference evidence="6 7" key="1">
    <citation type="submission" date="2018-09" db="EMBL/GenBank/DDBJ databases">
        <title>Altererythrobacter spongiae sp. nov., isolated from a marine sponge.</title>
        <authorList>
            <person name="Zhuang L."/>
            <person name="Luo L."/>
        </authorList>
    </citation>
    <scope>NUCLEOTIDE SEQUENCE [LARGE SCALE GENOMIC DNA]</scope>
    <source>
        <strain evidence="6 7">HN-Y73</strain>
    </source>
</reference>
<feature type="transmembrane region" description="Helical" evidence="5">
    <location>
        <begin position="61"/>
        <end position="81"/>
    </location>
</feature>
<dbReference type="InterPro" id="IPR007300">
    <property type="entry name" value="CidB/LrgB"/>
</dbReference>
<dbReference type="AlphaFoldDB" id="A0A420ES66"/>
<evidence type="ECO:0000256" key="3">
    <source>
        <dbReference type="ARBA" id="ARBA00022989"/>
    </source>
</evidence>
<sequence>MGETILHIIVWSVVTIGLYALVKNLYRRWPRWWLSPLGMTPVLIGLVVIAVQSSYASYIQGTHWLLTLLGPATVAFAIPLYEQRALIRRYWPVLLIGMLVGSATATLSSWALASIVGLNETLRLSLMPRSMSTPFAMIVSQDIGGAPDLTAVFVAITGIGGAVIGDVLLARSSYGSPMARGALFGMAAHGAGTAQAHRFGRTEGAIAGLVMVLVGVMNVLFLPLLFHLLG</sequence>
<feature type="transmembrane region" description="Helical" evidence="5">
    <location>
        <begin position="149"/>
        <end position="170"/>
    </location>
</feature>
<keyword evidence="2 5" id="KW-0812">Transmembrane</keyword>
<feature type="transmembrane region" description="Helical" evidence="5">
    <location>
        <begin position="34"/>
        <end position="55"/>
    </location>
</feature>
<evidence type="ECO:0000256" key="1">
    <source>
        <dbReference type="ARBA" id="ARBA00004141"/>
    </source>
</evidence>
<dbReference type="PANTHER" id="PTHR30249:SF16">
    <property type="entry name" value="INNER MEMBRANE PROTEIN"/>
    <property type="match status" value="1"/>
</dbReference>
<keyword evidence="4 5" id="KW-0472">Membrane</keyword>
<comment type="caution">
    <text evidence="6">The sequence shown here is derived from an EMBL/GenBank/DDBJ whole genome shotgun (WGS) entry which is preliminary data.</text>
</comment>
<accession>A0A420ES66</accession>
<evidence type="ECO:0000313" key="6">
    <source>
        <dbReference type="EMBL" id="RKF23511.1"/>
    </source>
</evidence>
<evidence type="ECO:0000256" key="5">
    <source>
        <dbReference type="SAM" id="Phobius"/>
    </source>
</evidence>
<evidence type="ECO:0000313" key="7">
    <source>
        <dbReference type="Proteomes" id="UP000284395"/>
    </source>
</evidence>
<dbReference type="GO" id="GO:0016020">
    <property type="term" value="C:membrane"/>
    <property type="evidence" value="ECO:0007669"/>
    <property type="project" value="UniProtKB-SubCell"/>
</dbReference>
<organism evidence="6 7">
    <name type="scientific">Altericroceibacterium spongiae</name>
    <dbReference type="NCBI Taxonomy" id="2320269"/>
    <lineage>
        <taxon>Bacteria</taxon>
        <taxon>Pseudomonadati</taxon>
        <taxon>Pseudomonadota</taxon>
        <taxon>Alphaproteobacteria</taxon>
        <taxon>Sphingomonadales</taxon>
        <taxon>Erythrobacteraceae</taxon>
        <taxon>Altericroceibacterium</taxon>
    </lineage>
</organism>
<evidence type="ECO:0000256" key="4">
    <source>
        <dbReference type="ARBA" id="ARBA00023136"/>
    </source>
</evidence>
<evidence type="ECO:0000256" key="2">
    <source>
        <dbReference type="ARBA" id="ARBA00022692"/>
    </source>
</evidence>
<dbReference type="Pfam" id="PF04172">
    <property type="entry name" value="LrgB"/>
    <property type="match status" value="1"/>
</dbReference>
<protein>
    <submittedName>
        <fullName evidence="6">LrgB family protein</fullName>
    </submittedName>
</protein>
<feature type="transmembrane region" description="Helical" evidence="5">
    <location>
        <begin position="6"/>
        <end position="22"/>
    </location>
</feature>
<name>A0A420ES66_9SPHN</name>
<feature type="transmembrane region" description="Helical" evidence="5">
    <location>
        <begin position="93"/>
        <end position="118"/>
    </location>
</feature>
<dbReference type="PANTHER" id="PTHR30249">
    <property type="entry name" value="PUTATIVE SEROTONIN TRANSPORTER"/>
    <property type="match status" value="1"/>
</dbReference>
<keyword evidence="3 5" id="KW-1133">Transmembrane helix</keyword>
<dbReference type="OrthoDB" id="9811701at2"/>